<comment type="caution">
    <text evidence="4">The sequence shown here is derived from an EMBL/GenBank/DDBJ whole genome shotgun (WGS) entry which is preliminary data.</text>
</comment>
<dbReference type="PANTHER" id="PTHR10039:SF17">
    <property type="entry name" value="FUNGAL STAND N-TERMINAL GOODBYE DOMAIN-CONTAINING PROTEIN-RELATED"/>
    <property type="match status" value="1"/>
</dbReference>
<dbReference type="InterPro" id="IPR027417">
    <property type="entry name" value="P-loop_NTPase"/>
</dbReference>
<feature type="compositionally biased region" description="Basic and acidic residues" evidence="2">
    <location>
        <begin position="1418"/>
        <end position="1429"/>
    </location>
</feature>
<dbReference type="InterPro" id="IPR056884">
    <property type="entry name" value="NPHP3-like_N"/>
</dbReference>
<feature type="compositionally biased region" description="Basic and acidic residues" evidence="2">
    <location>
        <begin position="1384"/>
        <end position="1394"/>
    </location>
</feature>
<keyword evidence="5" id="KW-1185">Reference proteome</keyword>
<dbReference type="Proteomes" id="UP001521184">
    <property type="component" value="Unassembled WGS sequence"/>
</dbReference>
<dbReference type="SUPFAM" id="SSF52540">
    <property type="entry name" value="P-loop containing nucleoside triphosphate hydrolases"/>
    <property type="match status" value="1"/>
</dbReference>
<dbReference type="SUPFAM" id="SSF48371">
    <property type="entry name" value="ARM repeat"/>
    <property type="match status" value="1"/>
</dbReference>
<dbReference type="Gene3D" id="3.40.50.300">
    <property type="entry name" value="P-loop containing nucleotide triphosphate hydrolases"/>
    <property type="match status" value="1"/>
</dbReference>
<evidence type="ECO:0000313" key="4">
    <source>
        <dbReference type="EMBL" id="KAL1641096.1"/>
    </source>
</evidence>
<evidence type="ECO:0000256" key="1">
    <source>
        <dbReference type="ARBA" id="ARBA00022737"/>
    </source>
</evidence>
<protein>
    <recommendedName>
        <fullName evidence="3">Nephrocystin 3-like N-terminal domain-containing protein</fullName>
    </recommendedName>
</protein>
<dbReference type="PANTHER" id="PTHR10039">
    <property type="entry name" value="AMELOGENIN"/>
    <property type="match status" value="1"/>
</dbReference>
<sequence>MADEKGQAPDTDLVRLWQDAVDDFNEKARTSKDRDAMKAIVNTQKHRTWDDITADPGSWKNNFEEKRHPKNHVDRFRRTTENIFLNLQKFVKVVEYTAQVTATYVPQAAPASFIITAFSATMESFSRVSDAFDNFMSFCDTMSDTFSHLGELQGKLDAKSGITKDIAQVFKSTIRLCTVAIQMPDKRISKQSRYKRAADRFADIICTEMWCRSTFKGGDKELEAAFEDIKASIKRLGLGLRYGTFATVQDIKDQSAIHAAENDKHFEVSHQQLAQVISTNTAIWQKVQSITKVNGPSAEYPTSAGQANIKRPKKDPAARKDLAIAALGHELSAIDLTEDIRDQEEWLFAPSCDWFYERVEYKKWRKDSEARILWVTGKHGCGKTFLALSTQKRLQTESARTGYFFFREDRGKYRDLESALSTMVVQLAQDDTRYRNKVRDELRKGGNPRTNKKGNADFWKRFFLDQLDGFTSDPVFLIFDGVDEATQEAQESLFNILTQLTEETAKVHVLVTGRNSLIPDQARRGIRAIDMSDSDLKTAYNLLCWERIAKSMRRLKKFSKPTKIRIAKALSENADGMLYIENMLCRLEAIGLEKPVLEEISTRLPKDIDEVSKLMLDDCHKGRNKDQCKALQDLFAWLAFARRRMTLQEAAAIAQLSLQDKNVHLIIEHEIVEKLSDILEIVRSQDAIDRSFDEEETAYAEDNDHGLDGLEDYLDLTDDLKRPIQFQERSLREFFKNVPDEHQSLRKTPYEAHLTIFLMCARVITAPESSGEGDSSVAGVQLEAYASNFFAQHLVEIISARSGGMHEIPTDDRKAVIEALADIMTNTNNVCARLERHAQRVFSQMLDPDESNWRSIVHEWANISSESHRDYGLSRKAAAWVTAVKAEHGLEEMMIPLAKGHAENLVRESNSWIAEEIYRFASDAFLLTSMSNEAMRDESYDVKSKDAVDVVLKSLFRTITVEAEGLMDRAIGFIHFRLKHPDMEVSLRALNTCKKNIDKSACSMLLAYLYDSQQELTESIKYAEQALEFLQQAKEEGVPETTLKSQKIDALTWIAATKAELIDKDGNTELLQSAVDHLRKARDVSGDDALHASSLFLLISCVTHLNGIEKFPEEFESWPQRDQRALLDGAFENQDQDILERFKRGTILSGRQDLITHWYKKLCKARRTDPQIKAWAVYELISAYKYNLNQQDDAEHELDIFLRAAKMFSIKEWYHVARLDKADILYDRFRHSDNVRDKEKLLEEMNNLLDSEDDDKDTSLVYSVVSTQHARMVRVVGKPSEYVNVLSRIFDICIEALEDDILDNDGSSFRLLARTLTCLPGMEDQAKIALSLQFSKVDASLKEMAAEEPQSSDMDNVGAESEVLQEVGPDARDDSQGDNSQDSTEQKSVHRLDDIATQDTLEPTLGPDTMDKSSQAVDEGHTSAQRDEVQQGGPSKAIDIFFSEADQCFVEDRTEEDLFKSPIYCNGCFESFSRWEKPIYLCLICNNSDLCSKCLKRLKEAGDGRPEGLWYYYCGKDHKYIRGPVEGWKGVKDGIIRFGDKSVAFKDWLQQVKSEWAEACARYLDADSFVHDIL</sequence>
<accession>A0ABR3TNB5</accession>
<gene>
    <name evidence="4" type="ORF">SLS58_006370</name>
</gene>
<evidence type="ECO:0000259" key="3">
    <source>
        <dbReference type="Pfam" id="PF24883"/>
    </source>
</evidence>
<evidence type="ECO:0000313" key="5">
    <source>
        <dbReference type="Proteomes" id="UP001521184"/>
    </source>
</evidence>
<feature type="domain" description="Nephrocystin 3-like N-terminal" evidence="3">
    <location>
        <begin position="351"/>
        <end position="514"/>
    </location>
</feature>
<dbReference type="EMBL" id="JAKEKT020000043">
    <property type="protein sequence ID" value="KAL1641096.1"/>
    <property type="molecule type" value="Genomic_DNA"/>
</dbReference>
<dbReference type="InterPro" id="IPR016024">
    <property type="entry name" value="ARM-type_fold"/>
</dbReference>
<name>A0ABR3TNB5_9PEZI</name>
<dbReference type="Pfam" id="PF24883">
    <property type="entry name" value="NPHP3_N"/>
    <property type="match status" value="1"/>
</dbReference>
<feature type="region of interest" description="Disordered" evidence="2">
    <location>
        <begin position="1369"/>
        <end position="1433"/>
    </location>
</feature>
<proteinExistence type="predicted"/>
<keyword evidence="1" id="KW-0677">Repeat</keyword>
<evidence type="ECO:0000256" key="2">
    <source>
        <dbReference type="SAM" id="MobiDB-lite"/>
    </source>
</evidence>
<organism evidence="4 5">
    <name type="scientific">Diplodia intermedia</name>
    <dbReference type="NCBI Taxonomy" id="856260"/>
    <lineage>
        <taxon>Eukaryota</taxon>
        <taxon>Fungi</taxon>
        <taxon>Dikarya</taxon>
        <taxon>Ascomycota</taxon>
        <taxon>Pezizomycotina</taxon>
        <taxon>Dothideomycetes</taxon>
        <taxon>Dothideomycetes incertae sedis</taxon>
        <taxon>Botryosphaeriales</taxon>
        <taxon>Botryosphaeriaceae</taxon>
        <taxon>Diplodia</taxon>
    </lineage>
</organism>
<reference evidence="4 5" key="1">
    <citation type="journal article" date="2023" name="Plant Dis.">
        <title>First Report of Diplodia intermedia Causing Canker and Dieback Diseases on Apple Trees in Canada.</title>
        <authorList>
            <person name="Ellouze W."/>
            <person name="Ilyukhin E."/>
            <person name="Sulman M."/>
            <person name="Ali S."/>
        </authorList>
    </citation>
    <scope>NUCLEOTIDE SEQUENCE [LARGE SCALE GENOMIC DNA]</scope>
    <source>
        <strain evidence="4 5">M45-28</strain>
    </source>
</reference>